<dbReference type="CDD" id="cd15787">
    <property type="entry name" value="YycH_N"/>
    <property type="match status" value="1"/>
</dbReference>
<reference evidence="2 3" key="1">
    <citation type="journal article" date="2015" name="Genome Announc.">
        <title>Expanding the biotechnology potential of lactobacilli through comparative genomics of 213 strains and associated genera.</title>
        <authorList>
            <person name="Sun Z."/>
            <person name="Harris H.M."/>
            <person name="McCann A."/>
            <person name="Guo C."/>
            <person name="Argimon S."/>
            <person name="Zhang W."/>
            <person name="Yang X."/>
            <person name="Jeffery I.B."/>
            <person name="Cooney J.C."/>
            <person name="Kagawa T.F."/>
            <person name="Liu W."/>
            <person name="Song Y."/>
            <person name="Salvetti E."/>
            <person name="Wrobel A."/>
            <person name="Rasinkangas P."/>
            <person name="Parkhill J."/>
            <person name="Rea M.C."/>
            <person name="O'Sullivan O."/>
            <person name="Ritari J."/>
            <person name="Douillard F.P."/>
            <person name="Paul Ross R."/>
            <person name="Yang R."/>
            <person name="Briner A.E."/>
            <person name="Felis G.E."/>
            <person name="de Vos W.M."/>
            <person name="Barrangou R."/>
            <person name="Klaenhammer T.R."/>
            <person name="Caufield P.W."/>
            <person name="Cui Y."/>
            <person name="Zhang H."/>
            <person name="O'Toole P.W."/>
        </authorList>
    </citation>
    <scope>NUCLEOTIDE SEQUENCE [LARGE SCALE GENOMIC DNA]</scope>
    <source>
        <strain evidence="2 3">DSM 20634</strain>
    </source>
</reference>
<evidence type="ECO:0000313" key="3">
    <source>
        <dbReference type="Proteomes" id="UP000051733"/>
    </source>
</evidence>
<dbReference type="EMBL" id="AYYY01000061">
    <property type="protein sequence ID" value="KRM60680.1"/>
    <property type="molecule type" value="Genomic_DNA"/>
</dbReference>
<evidence type="ECO:0000259" key="1">
    <source>
        <dbReference type="Pfam" id="PF07435"/>
    </source>
</evidence>
<name>A0A0R2A0R3_9LACO</name>
<dbReference type="Proteomes" id="UP000051733">
    <property type="component" value="Unassembled WGS sequence"/>
</dbReference>
<dbReference type="PATRIC" id="fig|1423813.3.peg.168"/>
<dbReference type="InterPro" id="IPR009996">
    <property type="entry name" value="YycH"/>
</dbReference>
<dbReference type="OrthoDB" id="2382185at2"/>
<sequence length="444" mass="50612">MYRMKEMNGTMIRKIRNNWLPIVLTIAVLVSLGLSGLIWTNPSRYDRGHEASTSSGQSQLSNKTIADVFLPNQAVWTNKKGDQKLLYTKKSSLTKAIKTKVSGWDFGHISKVASKDNQSYLGYLNQRDALVLNYPDSVTTAIFNETFKQSLNQKKISKIDRIVIPLENARHIYLLHDSDASVYSVTVKNHSSLENIRKLMQEDADQVQVSEQFLNNRIILAFDNQTTLPIYSYLMTKQSDSSFTNSLLNSDSSYNIAVHKKDHITTYTDGTDKRMTINSKNGKAAYEDFLDENDRVADSQLLTKSFQQLSEIGVNLESMHYDNINLAKNRVTYRTYVECFPIFNQDGYGTVSLTYAKNGKQTYNFSLYGLEVPVPNSATQSVPATKDVIASLNRVGIKTKDISDMRIEYEWNSTRKSNTVVNLKPAYYVKYNGKWQNYQDLINR</sequence>
<comment type="caution">
    <text evidence="2">The sequence shown here is derived from an EMBL/GenBank/DDBJ whole genome shotgun (WGS) entry which is preliminary data.</text>
</comment>
<dbReference type="AlphaFoldDB" id="A0A0R2A0R3"/>
<organism evidence="2 3">
    <name type="scientific">Paucilactobacillus vaccinostercus DSM 20634</name>
    <dbReference type="NCBI Taxonomy" id="1423813"/>
    <lineage>
        <taxon>Bacteria</taxon>
        <taxon>Bacillati</taxon>
        <taxon>Bacillota</taxon>
        <taxon>Bacilli</taxon>
        <taxon>Lactobacillales</taxon>
        <taxon>Lactobacillaceae</taxon>
        <taxon>Paucilactobacillus</taxon>
    </lineage>
</organism>
<accession>A0A0R2A0R3</accession>
<protein>
    <submittedName>
        <fullName evidence="2">YycH family protein</fullName>
    </submittedName>
</protein>
<proteinExistence type="predicted"/>
<gene>
    <name evidence="2" type="ORF">FC26_GL000156</name>
</gene>
<dbReference type="InterPro" id="IPR042274">
    <property type="entry name" value="YycH/YycI_2"/>
</dbReference>
<dbReference type="Gene3D" id="3.30.310.160">
    <property type="entry name" value="YycH protein, domain 2"/>
    <property type="match status" value="1"/>
</dbReference>
<dbReference type="STRING" id="1423813.FC26_GL000156"/>
<evidence type="ECO:0000313" key="2">
    <source>
        <dbReference type="EMBL" id="KRM60680.1"/>
    </source>
</evidence>
<keyword evidence="3" id="KW-1185">Reference proteome</keyword>
<dbReference type="Pfam" id="PF07435">
    <property type="entry name" value="YycH"/>
    <property type="match status" value="1"/>
</dbReference>
<feature type="domain" description="Regulatory protein YycH" evidence="1">
    <location>
        <begin position="22"/>
        <end position="437"/>
    </location>
</feature>